<dbReference type="GO" id="GO:0005509">
    <property type="term" value="F:calcium ion binding"/>
    <property type="evidence" value="ECO:0007669"/>
    <property type="project" value="InterPro"/>
</dbReference>
<proteinExistence type="predicted"/>
<dbReference type="SUPFAM" id="SSF103647">
    <property type="entry name" value="TSP type-3 repeat"/>
    <property type="match status" value="1"/>
</dbReference>
<comment type="caution">
    <text evidence="2">The sequence shown here is derived from an EMBL/GenBank/DDBJ whole genome shotgun (WGS) entry which is preliminary data.</text>
</comment>
<keyword evidence="1" id="KW-1133">Transmembrane helix</keyword>
<keyword evidence="3" id="KW-1185">Reference proteome</keyword>
<gene>
    <name evidence="2" type="ORF">A6M13_03115</name>
</gene>
<keyword evidence="1" id="KW-0472">Membrane</keyword>
<evidence type="ECO:0000313" key="2">
    <source>
        <dbReference type="EMBL" id="OCS84583.1"/>
    </source>
</evidence>
<evidence type="ECO:0000256" key="1">
    <source>
        <dbReference type="SAM" id="Phobius"/>
    </source>
</evidence>
<feature type="transmembrane region" description="Helical" evidence="1">
    <location>
        <begin position="6"/>
        <end position="23"/>
    </location>
</feature>
<protein>
    <submittedName>
        <fullName evidence="2">Uncharacterized protein</fullName>
    </submittedName>
</protein>
<dbReference type="RefSeq" id="WP_066545619.1">
    <property type="nucleotide sequence ID" value="NZ_MASJ01000023.1"/>
</dbReference>
<dbReference type="Proteomes" id="UP000093199">
    <property type="component" value="Unassembled WGS sequence"/>
</dbReference>
<dbReference type="EMBL" id="MASJ01000023">
    <property type="protein sequence ID" value="OCS84583.1"/>
    <property type="molecule type" value="Genomic_DNA"/>
</dbReference>
<keyword evidence="1" id="KW-0812">Transmembrane</keyword>
<sequence>MILFILGVILVVLVGAIIFVKVLELIEILKTREFWIGAGLQNGFYMLAILHIGLALDSNVSDFYLIASIIFFVGAWIALVLVSKTFRTPVKFGLKVLSLALVIFMINNRANGGDFGGDASGDASDALTVNGLTSADIHQQFFEWKQENDQAMRDFLNANETTPLRAEFPPLMNVSELMNQNAILQSEFSQYGLAPIPTHYDLQEAPTFSAPQITPDSMPTILENMPSAEPIISVGEVYGAMSNQQLGQFNIDIDKDGKYDKYDLDLDNNNVFDKFDLDMDNDKVWDKFNLDMDNDKVLDKFDQDLNSNFILDQFDWTINETMIRSKVYGPQVNQ</sequence>
<dbReference type="AlphaFoldDB" id="A0A1C0YBS4"/>
<evidence type="ECO:0000313" key="3">
    <source>
        <dbReference type="Proteomes" id="UP000093199"/>
    </source>
</evidence>
<accession>A0A1C0YBS4</accession>
<reference evidence="2 3" key="1">
    <citation type="submission" date="2016-07" db="EMBL/GenBank/DDBJ databases">
        <title>Caryophanon tenue genome sequencing.</title>
        <authorList>
            <person name="Verma A."/>
            <person name="Pal Y."/>
            <person name="Krishnamurthi S."/>
        </authorList>
    </citation>
    <scope>NUCLEOTIDE SEQUENCE [LARGE SCALE GENOMIC DNA]</scope>
    <source>
        <strain evidence="2 3">DSM 14152</strain>
    </source>
</reference>
<organism evidence="2 3">
    <name type="scientific">Caryophanon tenue</name>
    <dbReference type="NCBI Taxonomy" id="33978"/>
    <lineage>
        <taxon>Bacteria</taxon>
        <taxon>Bacillati</taxon>
        <taxon>Bacillota</taxon>
        <taxon>Bacilli</taxon>
        <taxon>Bacillales</taxon>
        <taxon>Caryophanaceae</taxon>
        <taxon>Caryophanon</taxon>
    </lineage>
</organism>
<feature type="transmembrane region" description="Helical" evidence="1">
    <location>
        <begin position="35"/>
        <end position="56"/>
    </location>
</feature>
<dbReference type="InterPro" id="IPR028974">
    <property type="entry name" value="TSP_type-3_rpt"/>
</dbReference>
<feature type="transmembrane region" description="Helical" evidence="1">
    <location>
        <begin position="62"/>
        <end position="82"/>
    </location>
</feature>
<name>A0A1C0YBS4_9BACL</name>